<gene>
    <name evidence="3" type="ORF">DSTB1V02_LOCUS6699</name>
</gene>
<evidence type="ECO:0000256" key="2">
    <source>
        <dbReference type="SAM" id="SignalP"/>
    </source>
</evidence>
<dbReference type="Proteomes" id="UP000677054">
    <property type="component" value="Unassembled WGS sequence"/>
</dbReference>
<sequence>MRAAEQRQCEPPRDRRMMKLSLLSMALVTALVVRCTVGQRFPVPPDIPDRQEPDGGPKLEPFEDHGGPRLIPAELQPQP</sequence>
<proteinExistence type="predicted"/>
<feature type="compositionally biased region" description="Basic and acidic residues" evidence="1">
    <location>
        <begin position="47"/>
        <end position="67"/>
    </location>
</feature>
<feature type="chain" id="PRO_5036402502" evidence="2">
    <location>
        <begin position="39"/>
        <end position="79"/>
    </location>
</feature>
<evidence type="ECO:0000313" key="3">
    <source>
        <dbReference type="EMBL" id="CAD7246856.1"/>
    </source>
</evidence>
<dbReference type="AlphaFoldDB" id="A0A7R8XIX7"/>
<evidence type="ECO:0000313" key="4">
    <source>
        <dbReference type="Proteomes" id="UP000677054"/>
    </source>
</evidence>
<dbReference type="EMBL" id="CAJPEV010001257">
    <property type="protein sequence ID" value="CAG0891686.1"/>
    <property type="molecule type" value="Genomic_DNA"/>
</dbReference>
<keyword evidence="4" id="KW-1185">Reference proteome</keyword>
<protein>
    <submittedName>
        <fullName evidence="3">Uncharacterized protein</fullName>
    </submittedName>
</protein>
<accession>A0A7R8XIX7</accession>
<keyword evidence="2" id="KW-0732">Signal</keyword>
<name>A0A7R8XIX7_9CRUS</name>
<feature type="signal peptide" evidence="2">
    <location>
        <begin position="1"/>
        <end position="38"/>
    </location>
</feature>
<reference evidence="3" key="1">
    <citation type="submission" date="2020-11" db="EMBL/GenBank/DDBJ databases">
        <authorList>
            <person name="Tran Van P."/>
        </authorList>
    </citation>
    <scope>NUCLEOTIDE SEQUENCE</scope>
</reference>
<organism evidence="3">
    <name type="scientific">Darwinula stevensoni</name>
    <dbReference type="NCBI Taxonomy" id="69355"/>
    <lineage>
        <taxon>Eukaryota</taxon>
        <taxon>Metazoa</taxon>
        <taxon>Ecdysozoa</taxon>
        <taxon>Arthropoda</taxon>
        <taxon>Crustacea</taxon>
        <taxon>Oligostraca</taxon>
        <taxon>Ostracoda</taxon>
        <taxon>Podocopa</taxon>
        <taxon>Podocopida</taxon>
        <taxon>Darwinulocopina</taxon>
        <taxon>Darwinuloidea</taxon>
        <taxon>Darwinulidae</taxon>
        <taxon>Darwinula</taxon>
    </lineage>
</organism>
<evidence type="ECO:0000256" key="1">
    <source>
        <dbReference type="SAM" id="MobiDB-lite"/>
    </source>
</evidence>
<dbReference type="EMBL" id="LR900774">
    <property type="protein sequence ID" value="CAD7246856.1"/>
    <property type="molecule type" value="Genomic_DNA"/>
</dbReference>
<feature type="region of interest" description="Disordered" evidence="1">
    <location>
        <begin position="40"/>
        <end position="79"/>
    </location>
</feature>